<dbReference type="PANTHER" id="PTHR11414">
    <property type="entry name" value="CYSTATIN FAMILY MEMBER"/>
    <property type="match status" value="1"/>
</dbReference>
<evidence type="ECO:0000256" key="1">
    <source>
        <dbReference type="ARBA" id="ARBA00004496"/>
    </source>
</evidence>
<evidence type="ECO:0000259" key="7">
    <source>
        <dbReference type="SMART" id="SM00043"/>
    </source>
</evidence>
<dbReference type="GeneTree" id="ENSGT00940000155717"/>
<evidence type="ECO:0000256" key="4">
    <source>
        <dbReference type="ARBA" id="ARBA00022690"/>
    </source>
</evidence>
<organism evidence="8 9">
    <name type="scientific">Salvator merianae</name>
    <name type="common">Argentine black and white tegu</name>
    <name type="synonym">Tupinambis merianae</name>
    <dbReference type="NCBI Taxonomy" id="96440"/>
    <lineage>
        <taxon>Eukaryota</taxon>
        <taxon>Metazoa</taxon>
        <taxon>Chordata</taxon>
        <taxon>Craniata</taxon>
        <taxon>Vertebrata</taxon>
        <taxon>Euteleostomi</taxon>
        <taxon>Lepidosauria</taxon>
        <taxon>Squamata</taxon>
        <taxon>Bifurcata</taxon>
        <taxon>Unidentata</taxon>
        <taxon>Episquamata</taxon>
        <taxon>Laterata</taxon>
        <taxon>Teiioidea</taxon>
        <taxon>Teiidae</taxon>
        <taxon>Salvator</taxon>
    </lineage>
</organism>
<accession>A0A8D0C4Z2</accession>
<comment type="subcellular location">
    <subcellularLocation>
        <location evidence="1">Cytoplasm</location>
    </subcellularLocation>
</comment>
<dbReference type="InterPro" id="IPR001713">
    <property type="entry name" value="Prot_inh_stefin"/>
</dbReference>
<feature type="region of interest" description="Disordered" evidence="6">
    <location>
        <begin position="1"/>
        <end position="20"/>
    </location>
</feature>
<keyword evidence="5" id="KW-0789">Thiol protease inhibitor</keyword>
<dbReference type="SUPFAM" id="SSF54403">
    <property type="entry name" value="Cystatin/monellin"/>
    <property type="match status" value="1"/>
</dbReference>
<keyword evidence="3" id="KW-0963">Cytoplasm</keyword>
<evidence type="ECO:0000256" key="5">
    <source>
        <dbReference type="ARBA" id="ARBA00022704"/>
    </source>
</evidence>
<dbReference type="GO" id="GO:0004869">
    <property type="term" value="F:cysteine-type endopeptidase inhibitor activity"/>
    <property type="evidence" value="ECO:0007669"/>
    <property type="project" value="UniProtKB-KW"/>
</dbReference>
<feature type="domain" description="Cystatin" evidence="7">
    <location>
        <begin position="1"/>
        <end position="99"/>
    </location>
</feature>
<evidence type="ECO:0000313" key="8">
    <source>
        <dbReference type="Ensembl" id="ENSSMRP00000014227.1"/>
    </source>
</evidence>
<keyword evidence="9" id="KW-1185">Reference proteome</keyword>
<dbReference type="GO" id="GO:0005829">
    <property type="term" value="C:cytosol"/>
    <property type="evidence" value="ECO:0007669"/>
    <property type="project" value="TreeGrafter"/>
</dbReference>
<name>A0A8D0C4Z2_SALMN</name>
<evidence type="ECO:0000256" key="6">
    <source>
        <dbReference type="SAM" id="MobiDB-lite"/>
    </source>
</evidence>
<dbReference type="Pfam" id="PF00031">
    <property type="entry name" value="Cystatin"/>
    <property type="match status" value="1"/>
</dbReference>
<dbReference type="SMART" id="SM00043">
    <property type="entry name" value="CY"/>
    <property type="match status" value="1"/>
</dbReference>
<evidence type="ECO:0000313" key="9">
    <source>
        <dbReference type="Proteomes" id="UP000694421"/>
    </source>
</evidence>
<dbReference type="Proteomes" id="UP000694421">
    <property type="component" value="Unplaced"/>
</dbReference>
<dbReference type="AlphaFoldDB" id="A0A8D0C4Z2"/>
<reference evidence="8" key="1">
    <citation type="submission" date="2025-08" db="UniProtKB">
        <authorList>
            <consortium name="Ensembl"/>
        </authorList>
    </citation>
    <scope>IDENTIFICATION</scope>
</reference>
<evidence type="ECO:0000256" key="2">
    <source>
        <dbReference type="ARBA" id="ARBA00009403"/>
    </source>
</evidence>
<evidence type="ECO:0000256" key="3">
    <source>
        <dbReference type="ARBA" id="ARBA00022490"/>
    </source>
</evidence>
<comment type="similarity">
    <text evidence="2">Belongs to the cystatin family.</text>
</comment>
<dbReference type="PRINTS" id="PR00295">
    <property type="entry name" value="STEFINA"/>
</dbReference>
<dbReference type="OMA" id="RTFFIKV"/>
<dbReference type="CDD" id="cd00042">
    <property type="entry name" value="CY"/>
    <property type="match status" value="1"/>
</dbReference>
<sequence>MMTGGLSDVQPATPDIQKLADQVSEDFNENKENQSYPIFRAVDYKTQVVAGTNYFIKVDIGQGNYIHLRIFLPLPHTNEGPSLTSFQTGKVESDPLNYFD</sequence>
<dbReference type="InterPro" id="IPR046350">
    <property type="entry name" value="Cystatin_sf"/>
</dbReference>
<dbReference type="PROSITE" id="PS00287">
    <property type="entry name" value="CYSTATIN"/>
    <property type="match status" value="1"/>
</dbReference>
<dbReference type="InterPro" id="IPR018073">
    <property type="entry name" value="Prot_inh_cystat_CS"/>
</dbReference>
<proteinExistence type="inferred from homology"/>
<dbReference type="Ensembl" id="ENSSMRT00000016575.1">
    <property type="protein sequence ID" value="ENSSMRP00000014227.1"/>
    <property type="gene ID" value="ENSSMRG00000011070.1"/>
</dbReference>
<dbReference type="FunFam" id="3.10.450.10:FF:000001">
    <property type="entry name" value="Cystatin-A"/>
    <property type="match status" value="1"/>
</dbReference>
<keyword evidence="4" id="KW-0646">Protease inhibitor</keyword>
<dbReference type="InterPro" id="IPR000010">
    <property type="entry name" value="Cystatin_dom"/>
</dbReference>
<protein>
    <recommendedName>
        <fullName evidence="7">Cystatin domain-containing protein</fullName>
    </recommendedName>
</protein>
<dbReference type="PANTHER" id="PTHR11414:SF20">
    <property type="entry name" value="CYSTATIN-A"/>
    <property type="match status" value="1"/>
</dbReference>
<dbReference type="Gene3D" id="3.10.450.10">
    <property type="match status" value="1"/>
</dbReference>
<reference evidence="8" key="2">
    <citation type="submission" date="2025-09" db="UniProtKB">
        <authorList>
            <consortium name="Ensembl"/>
        </authorList>
    </citation>
    <scope>IDENTIFICATION</scope>
</reference>